<dbReference type="EMBL" id="SUTG01000098">
    <property type="protein sequence ID" value="MBE6513491.1"/>
    <property type="molecule type" value="Genomic_DNA"/>
</dbReference>
<accession>A0A8T3VW62</accession>
<dbReference type="AlphaFoldDB" id="A0A8T3VW62"/>
<evidence type="ECO:0000313" key="2">
    <source>
        <dbReference type="Proteomes" id="UP000732619"/>
    </source>
</evidence>
<reference evidence="1" key="1">
    <citation type="submission" date="2019-04" db="EMBL/GenBank/DDBJ databases">
        <title>Evolution of Biomass-Degrading Anaerobic Consortia Revealed by Metagenomics.</title>
        <authorList>
            <person name="Peng X."/>
        </authorList>
    </citation>
    <scope>NUCLEOTIDE SEQUENCE</scope>
    <source>
        <strain evidence="1">SIG14</strain>
    </source>
</reference>
<organism evidence="1 2">
    <name type="scientific">Methanobrevibacter olleyae</name>
    <dbReference type="NCBI Taxonomy" id="294671"/>
    <lineage>
        <taxon>Archaea</taxon>
        <taxon>Methanobacteriati</taxon>
        <taxon>Methanobacteriota</taxon>
        <taxon>Methanomada group</taxon>
        <taxon>Methanobacteria</taxon>
        <taxon>Methanobacteriales</taxon>
        <taxon>Methanobacteriaceae</taxon>
        <taxon>Methanobrevibacter</taxon>
    </lineage>
</organism>
<proteinExistence type="predicted"/>
<dbReference type="Proteomes" id="UP000732619">
    <property type="component" value="Unassembled WGS sequence"/>
</dbReference>
<gene>
    <name evidence="1" type="ORF">E7Z75_10195</name>
</gene>
<sequence length="578" mass="68257">MVIEIPRNIDKRDYLLQVTFNCLVKFHENYSEQLLGEFMTEDKIKHEIEVMNNDPEIRIPFEIQDTINNHTEDEVLEYIDKEKTKERGYENNFAYIIHENEDIFSNFLEVKQNSYNKTNCKELLIDSIKVYKTKYNDDMYIKTDNMHYKYIGNCHEDVYSFFEKMYKDTPVDLQRFIPFSSFVNRNKIKDRIFESLEPNRHILLFDDCVLDVSTGKEYPYETITYDTIPFSVIEGTYKQKNNACYEFVTNLINKLVEEPNILKAILYSLVNKDELVKSAIFNIQKSGKGKTRLLDPFKQIGILITAKSKTLEKYLELETLFRQKLIVNFEEIQDANIQGSDFNSLIDDSAITTPRKHQKSIEIPAKIKPAIIINGEDLPDFKGRTRGTLNRFSIVPLFVNEITEEDAEFIKANGFRIGIEMLRYLMHFKLNTTKKQRKDWLLSCKITEKKYLELRESKTKTIFKYIKENPEIMFKYGDYCISEKILEDIIVYLQDKNILTVNLFNKGSSIKKFIKKEVINGLDYVDDDGYMTQTKRKKVKKHDTSKTHVIKYCLQLTDEGKKLVEEMGYDLQTLEHFD</sequence>
<protein>
    <submittedName>
        <fullName evidence="1">Uncharacterized protein</fullName>
    </submittedName>
</protein>
<name>A0A8T3VW62_METOL</name>
<comment type="caution">
    <text evidence="1">The sequence shown here is derived from an EMBL/GenBank/DDBJ whole genome shotgun (WGS) entry which is preliminary data.</text>
</comment>
<evidence type="ECO:0000313" key="1">
    <source>
        <dbReference type="EMBL" id="MBE6513491.1"/>
    </source>
</evidence>